<comment type="caution">
    <text evidence="1">The sequence shown here is derived from an EMBL/GenBank/DDBJ whole genome shotgun (WGS) entry which is preliminary data.</text>
</comment>
<evidence type="ECO:0000313" key="2">
    <source>
        <dbReference type="Proteomes" id="UP001056778"/>
    </source>
</evidence>
<keyword evidence="2" id="KW-1185">Reference proteome</keyword>
<dbReference type="Proteomes" id="UP001056778">
    <property type="component" value="Chromosome 5"/>
</dbReference>
<name>A0ACB9T529_HOLOL</name>
<proteinExistence type="predicted"/>
<accession>A0ACB9T529</accession>
<organism evidence="1 2">
    <name type="scientific">Holotrichia oblita</name>
    <name type="common">Chafer beetle</name>
    <dbReference type="NCBI Taxonomy" id="644536"/>
    <lineage>
        <taxon>Eukaryota</taxon>
        <taxon>Metazoa</taxon>
        <taxon>Ecdysozoa</taxon>
        <taxon>Arthropoda</taxon>
        <taxon>Hexapoda</taxon>
        <taxon>Insecta</taxon>
        <taxon>Pterygota</taxon>
        <taxon>Neoptera</taxon>
        <taxon>Endopterygota</taxon>
        <taxon>Coleoptera</taxon>
        <taxon>Polyphaga</taxon>
        <taxon>Scarabaeiformia</taxon>
        <taxon>Scarabaeidae</taxon>
        <taxon>Melolonthinae</taxon>
        <taxon>Holotrichia</taxon>
    </lineage>
</organism>
<evidence type="ECO:0000313" key="1">
    <source>
        <dbReference type="EMBL" id="KAI4461860.1"/>
    </source>
</evidence>
<dbReference type="EMBL" id="CM043019">
    <property type="protein sequence ID" value="KAI4461860.1"/>
    <property type="molecule type" value="Genomic_DNA"/>
</dbReference>
<gene>
    <name evidence="1" type="ORF">MML48_5g00021329</name>
</gene>
<protein>
    <submittedName>
        <fullName evidence="1">Uncharacterized protein</fullName>
    </submittedName>
</protein>
<reference evidence="1" key="1">
    <citation type="submission" date="2022-04" db="EMBL/GenBank/DDBJ databases">
        <title>Chromosome-scale genome assembly of Holotrichia oblita Faldermann.</title>
        <authorList>
            <person name="Rongchong L."/>
        </authorList>
    </citation>
    <scope>NUCLEOTIDE SEQUENCE</scope>
    <source>
        <strain evidence="1">81SQS9</strain>
    </source>
</reference>
<sequence length="515" mass="59486">MEDEFQLFNDLLNIGCCKLCAVRYLCKKQIDFSNVDEYLLEHRFHENVVKTDNEATHNTVIKKIKTNPCVVCLGLLQKESLTQIIQSSKLDRARQYDSEVFTCSISMPAAILLREHSMQIYLKNQFPSLYKENTEIPLNRVWKVFVKNELGRCLQKEFENSDTCNFSINVAMSYPLDTEELDNLRKMQPKMYEERATQRRKYNCELFSRKGVITALSNTTSSTFMENYPVPPEIPSKFLQVKDIECKHNSIFFAGRYTKYSRELSQSPWIIDGVKTMETSVQEIIFDSIKKVLGISENNLKFSSSGREDCDVRCLGKGRPFYIEVLDPMKTKISFKEFRQIETEINKTELIGVLHMQNVDRSELTRVKEGEEEKTKDYNALCLTKDPITQEQLDKINTYGKVEILQKTPIRVLHRRPLAIRNKTIYEMKAKPVEGKPNLIDLHLNTQAGTYVKEFVHGDFGRTIPNIGEIIGTDVDIIALDVTAINLDWPTEIEYDSNNDIKSSDNNVNDIPNKS</sequence>